<feature type="domain" description="NADPH-dependent FMN reductase-like" evidence="1">
    <location>
        <begin position="2"/>
        <end position="78"/>
    </location>
</feature>
<dbReference type="EMBL" id="BAAACI010000011">
    <property type="protein sequence ID" value="GAA0779132.1"/>
    <property type="molecule type" value="Genomic_DNA"/>
</dbReference>
<keyword evidence="3" id="KW-1185">Reference proteome</keyword>
<dbReference type="Gene3D" id="3.40.50.360">
    <property type="match status" value="1"/>
</dbReference>
<gene>
    <name evidence="2" type="ORF">GCM10008908_37170</name>
</gene>
<comment type="caution">
    <text evidence="2">The sequence shown here is derived from an EMBL/GenBank/DDBJ whole genome shotgun (WGS) entry which is preliminary data.</text>
</comment>
<dbReference type="PANTHER" id="PTHR43741:SF4">
    <property type="entry name" value="FMN-DEPENDENT NADH:QUINONE OXIDOREDUCTASE"/>
    <property type="match status" value="1"/>
</dbReference>
<dbReference type="SUPFAM" id="SSF52218">
    <property type="entry name" value="Flavoproteins"/>
    <property type="match status" value="1"/>
</dbReference>
<dbReference type="InterPro" id="IPR005025">
    <property type="entry name" value="FMN_Rdtase-like_dom"/>
</dbReference>
<accession>A0ABN1KZ98</accession>
<name>A0ABN1KZ98_CLOSU</name>
<evidence type="ECO:0000313" key="3">
    <source>
        <dbReference type="Proteomes" id="UP001501047"/>
    </source>
</evidence>
<sequence>MKEIKEADAIIITSPVYSLQISGLLKNFIDHMSYNFHRPSLFTKKALIITTTAGAGHKDAANYVKSVLSYWGFNHIQTLPIAYRSMELTDKNKVKVLKGAKKFSEELRSQKIHKPTLKSVAMFNLWKAMSKNKYEEGSADYDYWHSEEMRIGVFSPQVPIGIFKKLMGTIIYGIMNK</sequence>
<dbReference type="Pfam" id="PF03358">
    <property type="entry name" value="FMN_red"/>
    <property type="match status" value="1"/>
</dbReference>
<dbReference type="PANTHER" id="PTHR43741">
    <property type="entry name" value="FMN-DEPENDENT NADH-AZOREDUCTASE 1"/>
    <property type="match status" value="1"/>
</dbReference>
<dbReference type="InterPro" id="IPR050104">
    <property type="entry name" value="FMN-dep_NADH:Q_OxRdtase_AzoR1"/>
</dbReference>
<dbReference type="Proteomes" id="UP001501047">
    <property type="component" value="Unassembled WGS sequence"/>
</dbReference>
<dbReference type="InterPro" id="IPR029039">
    <property type="entry name" value="Flavoprotein-like_sf"/>
</dbReference>
<evidence type="ECO:0000313" key="2">
    <source>
        <dbReference type="EMBL" id="GAA0779132.1"/>
    </source>
</evidence>
<proteinExistence type="predicted"/>
<reference evidence="2 3" key="1">
    <citation type="journal article" date="2019" name="Int. J. Syst. Evol. Microbiol.">
        <title>The Global Catalogue of Microorganisms (GCM) 10K type strain sequencing project: providing services to taxonomists for standard genome sequencing and annotation.</title>
        <authorList>
            <consortium name="The Broad Institute Genomics Platform"/>
            <consortium name="The Broad Institute Genome Sequencing Center for Infectious Disease"/>
            <person name="Wu L."/>
            <person name="Ma J."/>
        </authorList>
    </citation>
    <scope>NUCLEOTIDE SEQUENCE [LARGE SCALE GENOMIC DNA]</scope>
    <source>
        <strain evidence="2 3">JCM 1417</strain>
    </source>
</reference>
<organism evidence="2 3">
    <name type="scientific">Clostridium subterminale</name>
    <dbReference type="NCBI Taxonomy" id="1550"/>
    <lineage>
        <taxon>Bacteria</taxon>
        <taxon>Bacillati</taxon>
        <taxon>Bacillota</taxon>
        <taxon>Clostridia</taxon>
        <taxon>Eubacteriales</taxon>
        <taxon>Clostridiaceae</taxon>
        <taxon>Clostridium</taxon>
    </lineage>
</organism>
<protein>
    <recommendedName>
        <fullName evidence="1">NADPH-dependent FMN reductase-like domain-containing protein</fullName>
    </recommendedName>
</protein>
<evidence type="ECO:0000259" key="1">
    <source>
        <dbReference type="Pfam" id="PF03358"/>
    </source>
</evidence>